<evidence type="ECO:0000256" key="3">
    <source>
        <dbReference type="SAM" id="SignalP"/>
    </source>
</evidence>
<feature type="chain" id="PRO_5025622447" evidence="3">
    <location>
        <begin position="26"/>
        <end position="388"/>
    </location>
</feature>
<feature type="domain" description="BPL/LPL catalytic" evidence="4">
    <location>
        <begin position="61"/>
        <end position="257"/>
    </location>
</feature>
<dbReference type="PROSITE" id="PS51733">
    <property type="entry name" value="BPL_LPL_CATALYTIC"/>
    <property type="match status" value="1"/>
</dbReference>
<feature type="signal peptide" evidence="3">
    <location>
        <begin position="1"/>
        <end position="25"/>
    </location>
</feature>
<dbReference type="AlphaFoldDB" id="A0A6A4W2H4"/>
<dbReference type="UniPathway" id="UPA00537">
    <property type="reaction ID" value="UER00595"/>
</dbReference>
<dbReference type="InterPro" id="IPR004143">
    <property type="entry name" value="BPL_LPL_catalytic"/>
</dbReference>
<keyword evidence="6" id="KW-1185">Reference proteome</keyword>
<name>A0A6A4W2H4_AMPAM</name>
<dbReference type="GO" id="GO:0017118">
    <property type="term" value="F:lipoyltransferase activity"/>
    <property type="evidence" value="ECO:0007669"/>
    <property type="project" value="TreeGrafter"/>
</dbReference>
<comment type="similarity">
    <text evidence="2">Belongs to the LplA family.</text>
</comment>
<dbReference type="Pfam" id="PF21948">
    <property type="entry name" value="LplA-B_cat"/>
    <property type="match status" value="1"/>
</dbReference>
<dbReference type="Proteomes" id="UP000440578">
    <property type="component" value="Unassembled WGS sequence"/>
</dbReference>
<gene>
    <name evidence="5" type="primary">LIPT1_0</name>
    <name evidence="5" type="ORF">FJT64_027766</name>
</gene>
<comment type="pathway">
    <text evidence="1">Protein modification; protein lipoylation via exogenous pathway; protein N(6)-(lipoyl)lysine from lipoate: step 2/2.</text>
</comment>
<dbReference type="InterPro" id="IPR045864">
    <property type="entry name" value="aa-tRNA-synth_II/BPL/LPL"/>
</dbReference>
<evidence type="ECO:0000259" key="4">
    <source>
        <dbReference type="PROSITE" id="PS51733"/>
    </source>
</evidence>
<reference evidence="5 6" key="1">
    <citation type="submission" date="2019-07" db="EMBL/GenBank/DDBJ databases">
        <title>Draft genome assembly of a fouling barnacle, Amphibalanus amphitrite (Darwin, 1854): The first reference genome for Thecostraca.</title>
        <authorList>
            <person name="Kim W."/>
        </authorList>
    </citation>
    <scope>NUCLEOTIDE SEQUENCE [LARGE SCALE GENOMIC DNA]</scope>
    <source>
        <strain evidence="5">SNU_AA5</strain>
        <tissue evidence="5">Soma without cirri and trophi</tissue>
    </source>
</reference>
<organism evidence="5 6">
    <name type="scientific">Amphibalanus amphitrite</name>
    <name type="common">Striped barnacle</name>
    <name type="synonym">Balanus amphitrite</name>
    <dbReference type="NCBI Taxonomy" id="1232801"/>
    <lineage>
        <taxon>Eukaryota</taxon>
        <taxon>Metazoa</taxon>
        <taxon>Ecdysozoa</taxon>
        <taxon>Arthropoda</taxon>
        <taxon>Crustacea</taxon>
        <taxon>Multicrustacea</taxon>
        <taxon>Cirripedia</taxon>
        <taxon>Thoracica</taxon>
        <taxon>Thoracicalcarea</taxon>
        <taxon>Balanomorpha</taxon>
        <taxon>Balanoidea</taxon>
        <taxon>Balanidae</taxon>
        <taxon>Amphibalaninae</taxon>
        <taxon>Amphibalanus</taxon>
    </lineage>
</organism>
<proteinExistence type="inferred from homology"/>
<accession>A0A6A4W2H4</accession>
<dbReference type="FunFam" id="3.30.930.10:FF:000045">
    <property type="entry name" value="lipoyltransferase 1, mitochondrial"/>
    <property type="match status" value="1"/>
</dbReference>
<evidence type="ECO:0000256" key="2">
    <source>
        <dbReference type="ARBA" id="ARBA00008242"/>
    </source>
</evidence>
<protein>
    <submittedName>
        <fullName evidence="5">Lipoyltransferase 1, mitochondrial</fullName>
    </submittedName>
</protein>
<dbReference type="SUPFAM" id="SSF55681">
    <property type="entry name" value="Class II aaRS and biotin synthetases"/>
    <property type="match status" value="1"/>
</dbReference>
<dbReference type="InterPro" id="IPR004562">
    <property type="entry name" value="LipoylTrfase_LipoateP_Ligase"/>
</dbReference>
<sequence>MSSLLLARPSVRLLLLAAGRRALSARPAAPQPEALSVFLSQSHNVFTNLALEDWLYRNFRFGRHNLLMVWRNAPCVVIGRHQNPWREVDTHHLHAAGMPLARRNSGGGTVYHDLGNLNLTFFSAREQYDRSANLHLVADALRQGWGFDITVNERDDILLDGAFKVSGTAAKLTRNTAYHHLTLMVNVDTDSLHRSLERPLYSGHRSLEWPLHGLKSGATESVPAPVRNLADGAPSVSMDKIVAAIGQMYLKQAGKQASRGFQMVNPSDEWFPGLAALEAGLADPGWVYGKTPRFSHTFRLAACSNVEVEVQVEKGLITSVQPLPPDNSAGVSGTEWVRSILPSAFPELLASLVGEKYCADIARRTETLLLGHTGSADTCRSDRRILAM</sequence>
<keyword evidence="5" id="KW-0808">Transferase</keyword>
<evidence type="ECO:0000313" key="5">
    <source>
        <dbReference type="EMBL" id="KAF0299459.1"/>
    </source>
</evidence>
<evidence type="ECO:0000256" key="1">
    <source>
        <dbReference type="ARBA" id="ARBA00005085"/>
    </source>
</evidence>
<dbReference type="CDD" id="cd16443">
    <property type="entry name" value="LplA"/>
    <property type="match status" value="1"/>
</dbReference>
<dbReference type="Gene3D" id="3.30.390.50">
    <property type="entry name" value="CO dehydrogenase flavoprotein, C-terminal domain"/>
    <property type="match status" value="1"/>
</dbReference>
<dbReference type="PANTHER" id="PTHR12561">
    <property type="entry name" value="LIPOATE-PROTEIN LIGASE"/>
    <property type="match status" value="1"/>
</dbReference>
<dbReference type="Gene3D" id="3.30.930.10">
    <property type="entry name" value="Bira Bifunctional Protein, Domain 2"/>
    <property type="match status" value="1"/>
</dbReference>
<evidence type="ECO:0000313" key="6">
    <source>
        <dbReference type="Proteomes" id="UP000440578"/>
    </source>
</evidence>
<dbReference type="GO" id="GO:0009249">
    <property type="term" value="P:protein lipoylation"/>
    <property type="evidence" value="ECO:0007669"/>
    <property type="project" value="InterPro"/>
</dbReference>
<comment type="caution">
    <text evidence="5">The sequence shown here is derived from an EMBL/GenBank/DDBJ whole genome shotgun (WGS) entry which is preliminary data.</text>
</comment>
<dbReference type="GO" id="GO:0005739">
    <property type="term" value="C:mitochondrion"/>
    <property type="evidence" value="ECO:0007669"/>
    <property type="project" value="TreeGrafter"/>
</dbReference>
<dbReference type="PANTHER" id="PTHR12561:SF3">
    <property type="entry name" value="LIPOYLTRANSFERASE 1, MITOCHONDRIAL"/>
    <property type="match status" value="1"/>
</dbReference>
<dbReference type="OrthoDB" id="201621at2759"/>
<keyword evidence="3" id="KW-0732">Signal</keyword>
<dbReference type="EMBL" id="VIIS01001362">
    <property type="protein sequence ID" value="KAF0299459.1"/>
    <property type="molecule type" value="Genomic_DNA"/>
</dbReference>